<evidence type="ECO:0000256" key="1">
    <source>
        <dbReference type="ARBA" id="ARBA00005721"/>
    </source>
</evidence>
<sequence>MSTVAASPRTVPGRGSGPPPAERGTTTVPDRVVAKIATAAVSEVTGTHALTGRFGGLVGSGAVARSHARISGSNVTVHLVIAAHYPGPLPRVAREVRAHVTHRVAEYTGFSVRHVDIEIAELVPARRAR</sequence>
<evidence type="ECO:0000256" key="2">
    <source>
        <dbReference type="SAM" id="MobiDB-lite"/>
    </source>
</evidence>
<keyword evidence="4" id="KW-1185">Reference proteome</keyword>
<comment type="similarity">
    <text evidence="1">Belongs to the asp23 family.</text>
</comment>
<dbReference type="OrthoDB" id="3532062at2"/>
<evidence type="ECO:0000313" key="4">
    <source>
        <dbReference type="Proteomes" id="UP000269198"/>
    </source>
</evidence>
<dbReference type="Pfam" id="PF03780">
    <property type="entry name" value="Asp23"/>
    <property type="match status" value="1"/>
</dbReference>
<name>A0A3N0ED13_9ACTN</name>
<comment type="caution">
    <text evidence="3">The sequence shown here is derived from an EMBL/GenBank/DDBJ whole genome shotgun (WGS) entry which is preliminary data.</text>
</comment>
<dbReference type="RefSeq" id="WP_123200519.1">
    <property type="nucleotide sequence ID" value="NZ_RJMB01000005.1"/>
</dbReference>
<accession>A0A3N0ED13</accession>
<feature type="region of interest" description="Disordered" evidence="2">
    <location>
        <begin position="1"/>
        <end position="28"/>
    </location>
</feature>
<evidence type="ECO:0000313" key="3">
    <source>
        <dbReference type="EMBL" id="RNL85740.1"/>
    </source>
</evidence>
<dbReference type="PANTHER" id="PTHR34297">
    <property type="entry name" value="HYPOTHETICAL CYTOSOLIC PROTEIN-RELATED"/>
    <property type="match status" value="1"/>
</dbReference>
<dbReference type="PANTHER" id="PTHR34297:SF3">
    <property type="entry name" value="ALKALINE SHOCK PROTEIN 23"/>
    <property type="match status" value="1"/>
</dbReference>
<dbReference type="Proteomes" id="UP000269198">
    <property type="component" value="Unassembled WGS sequence"/>
</dbReference>
<dbReference type="AlphaFoldDB" id="A0A3N0ED13"/>
<proteinExistence type="inferred from homology"/>
<dbReference type="EMBL" id="RJMB01000005">
    <property type="protein sequence ID" value="RNL85740.1"/>
    <property type="molecule type" value="Genomic_DNA"/>
</dbReference>
<reference evidence="3 4" key="1">
    <citation type="submission" date="2018-11" db="EMBL/GenBank/DDBJ databases">
        <title>The genome draft of YIM 96095.</title>
        <authorList>
            <person name="Tang S.-K."/>
            <person name="Chunyu W.-X."/>
            <person name="Feng Y.-Z."/>
        </authorList>
    </citation>
    <scope>NUCLEOTIDE SEQUENCE [LARGE SCALE GENOMIC DNA]</scope>
    <source>
        <strain evidence="3 4">YIM 96095</strain>
    </source>
</reference>
<dbReference type="InterPro" id="IPR005531">
    <property type="entry name" value="Asp23"/>
</dbReference>
<organism evidence="3 4">
    <name type="scientific">Halostreptopolyspora alba</name>
    <dbReference type="NCBI Taxonomy" id="2487137"/>
    <lineage>
        <taxon>Bacteria</taxon>
        <taxon>Bacillati</taxon>
        <taxon>Actinomycetota</taxon>
        <taxon>Actinomycetes</taxon>
        <taxon>Streptosporangiales</taxon>
        <taxon>Nocardiopsidaceae</taxon>
        <taxon>Halostreptopolyspora</taxon>
    </lineage>
</organism>
<gene>
    <name evidence="3" type="ORF">EFW17_07175</name>
</gene>
<protein>
    <submittedName>
        <fullName evidence="3">Asp23/Gls24 family envelope stress response protein</fullName>
    </submittedName>
</protein>